<dbReference type="AlphaFoldDB" id="A0A6A6FXX6"/>
<accession>A0A6A6FXX6</accession>
<dbReference type="SMART" id="SM00317">
    <property type="entry name" value="SET"/>
    <property type="match status" value="1"/>
</dbReference>
<dbReference type="OrthoDB" id="5792673at2759"/>
<evidence type="ECO:0000259" key="1">
    <source>
        <dbReference type="PROSITE" id="PS50280"/>
    </source>
</evidence>
<keyword evidence="3" id="KW-1185">Reference proteome</keyword>
<dbReference type="Pfam" id="PF00856">
    <property type="entry name" value="SET"/>
    <property type="match status" value="1"/>
</dbReference>
<feature type="domain" description="SET" evidence="1">
    <location>
        <begin position="60"/>
        <end position="201"/>
    </location>
</feature>
<dbReference type="SUPFAM" id="SSF82199">
    <property type="entry name" value="SET domain"/>
    <property type="match status" value="1"/>
</dbReference>
<proteinExistence type="predicted"/>
<dbReference type="Gene3D" id="2.170.270.10">
    <property type="entry name" value="SET domain"/>
    <property type="match status" value="1"/>
</dbReference>
<dbReference type="PROSITE" id="PS50280">
    <property type="entry name" value="SET"/>
    <property type="match status" value="1"/>
</dbReference>
<name>A0A6A6FXX6_9PEZI</name>
<evidence type="ECO:0000313" key="3">
    <source>
        <dbReference type="Proteomes" id="UP000799538"/>
    </source>
</evidence>
<gene>
    <name evidence="2" type="ORF">BDZ85DRAFT_124852</name>
</gene>
<dbReference type="InterPro" id="IPR046341">
    <property type="entry name" value="SET_dom_sf"/>
</dbReference>
<dbReference type="Proteomes" id="UP000799538">
    <property type="component" value="Unassembled WGS sequence"/>
</dbReference>
<reference evidence="3" key="1">
    <citation type="journal article" date="2020" name="Stud. Mycol.">
        <title>101 Dothideomycetes genomes: A test case for predicting lifestyles and emergence of pathogens.</title>
        <authorList>
            <person name="Haridas S."/>
            <person name="Albert R."/>
            <person name="Binder M."/>
            <person name="Bloem J."/>
            <person name="LaButti K."/>
            <person name="Salamov A."/>
            <person name="Andreopoulos B."/>
            <person name="Baker S."/>
            <person name="Barry K."/>
            <person name="Bills G."/>
            <person name="Bluhm B."/>
            <person name="Cannon C."/>
            <person name="Castanera R."/>
            <person name="Culley D."/>
            <person name="Daum C."/>
            <person name="Ezra D."/>
            <person name="Gonzalez J."/>
            <person name="Henrissat B."/>
            <person name="Kuo A."/>
            <person name="Liang C."/>
            <person name="Lipzen A."/>
            <person name="Lutzoni F."/>
            <person name="Magnuson J."/>
            <person name="Mondo S."/>
            <person name="Nolan M."/>
            <person name="Ohm R."/>
            <person name="Pangilinan J."/>
            <person name="Park H.-J."/>
            <person name="Ramirez L."/>
            <person name="Alfaro M."/>
            <person name="Sun H."/>
            <person name="Tritt A."/>
            <person name="Yoshinaga Y."/>
            <person name="Zwiers L.-H."/>
            <person name="Turgeon B."/>
            <person name="Goodwin S."/>
            <person name="Spatafora J."/>
            <person name="Crous P."/>
            <person name="Grigoriev I."/>
        </authorList>
    </citation>
    <scope>NUCLEOTIDE SEQUENCE [LARGE SCALE GENOMIC DNA]</scope>
    <source>
        <strain evidence="3">CECT 20119</strain>
    </source>
</reference>
<dbReference type="EMBL" id="ML992572">
    <property type="protein sequence ID" value="KAF2218174.1"/>
    <property type="molecule type" value="Genomic_DNA"/>
</dbReference>
<evidence type="ECO:0000313" key="2">
    <source>
        <dbReference type="EMBL" id="KAF2218174.1"/>
    </source>
</evidence>
<sequence length="217" mass="23646">MSGDNRRSVPDNWVTGVVFTNHPVYSSAVAADLQKRLHTPTAATAGWSKVGAESLASPCPTVQIRPVTQEGHPANGQCGLFATKHLTPGSFILPYVGFIHTNAPEDTDAESDYDLSMDRELGVSVDAGRMGNEARFVNDYRGVADSPNAEFQDCWIQIPPGEGQSRSRWERRIGIFVLGSGKAGKRRRGISPGEEILINYGRSFWAERKAQGKGQVM</sequence>
<dbReference type="InterPro" id="IPR001214">
    <property type="entry name" value="SET_dom"/>
</dbReference>
<protein>
    <recommendedName>
        <fullName evidence="1">SET domain-containing protein</fullName>
    </recommendedName>
</protein>
<organism evidence="2 3">
    <name type="scientific">Elsinoe ampelina</name>
    <dbReference type="NCBI Taxonomy" id="302913"/>
    <lineage>
        <taxon>Eukaryota</taxon>
        <taxon>Fungi</taxon>
        <taxon>Dikarya</taxon>
        <taxon>Ascomycota</taxon>
        <taxon>Pezizomycotina</taxon>
        <taxon>Dothideomycetes</taxon>
        <taxon>Dothideomycetidae</taxon>
        <taxon>Myriangiales</taxon>
        <taxon>Elsinoaceae</taxon>
        <taxon>Elsinoe</taxon>
    </lineage>
</organism>